<comment type="caution">
    <text evidence="1">The sequence shown here is derived from an EMBL/GenBank/DDBJ whole genome shotgun (WGS) entry which is preliminary data.</text>
</comment>
<sequence length="82" mass="9368">MLFMYFEFIDSGTDVWRVHLGGAKRLITCLRHGELSAISPTILFRCRWLISELLVFDIISSTISKTVSLEPSIYAFTSTAFF</sequence>
<evidence type="ECO:0000313" key="1">
    <source>
        <dbReference type="EMBL" id="KAA8645785.1"/>
    </source>
</evidence>
<accession>A0A5M9MFN5</accession>
<gene>
    <name evidence="1" type="ORF">ATNIH1004_007205</name>
</gene>
<evidence type="ECO:0000313" key="2">
    <source>
        <dbReference type="Proteomes" id="UP000324241"/>
    </source>
</evidence>
<reference evidence="1 2" key="1">
    <citation type="submission" date="2019-08" db="EMBL/GenBank/DDBJ databases">
        <title>The genome sequence of a newly discovered highly antifungal drug resistant Aspergillus species, Aspergillus tanneri NIH 1004.</title>
        <authorList>
            <person name="Mounaud S."/>
            <person name="Singh I."/>
            <person name="Joardar V."/>
            <person name="Pakala S."/>
            <person name="Pakala S."/>
            <person name="Venepally P."/>
            <person name="Chung J.K."/>
            <person name="Losada L."/>
            <person name="Nierman W.C."/>
        </authorList>
    </citation>
    <scope>NUCLEOTIDE SEQUENCE [LARGE SCALE GENOMIC DNA]</scope>
    <source>
        <strain evidence="1 2">NIH1004</strain>
    </source>
</reference>
<dbReference type="EMBL" id="QUQM01000007">
    <property type="protein sequence ID" value="KAA8645785.1"/>
    <property type="molecule type" value="Genomic_DNA"/>
</dbReference>
<dbReference type="RefSeq" id="XP_033425146.1">
    <property type="nucleotide sequence ID" value="XM_033571831.1"/>
</dbReference>
<dbReference type="AlphaFoldDB" id="A0A5M9MFN5"/>
<organism evidence="1 2">
    <name type="scientific">Aspergillus tanneri</name>
    <dbReference type="NCBI Taxonomy" id="1220188"/>
    <lineage>
        <taxon>Eukaryota</taxon>
        <taxon>Fungi</taxon>
        <taxon>Dikarya</taxon>
        <taxon>Ascomycota</taxon>
        <taxon>Pezizomycotina</taxon>
        <taxon>Eurotiomycetes</taxon>
        <taxon>Eurotiomycetidae</taxon>
        <taxon>Eurotiales</taxon>
        <taxon>Aspergillaceae</taxon>
        <taxon>Aspergillus</taxon>
        <taxon>Aspergillus subgen. Circumdati</taxon>
    </lineage>
</organism>
<name>A0A5M9MFN5_9EURO</name>
<protein>
    <submittedName>
        <fullName evidence="1">Uncharacterized protein</fullName>
    </submittedName>
</protein>
<proteinExistence type="predicted"/>
<dbReference type="Proteomes" id="UP000324241">
    <property type="component" value="Unassembled WGS sequence"/>
</dbReference>
<dbReference type="GeneID" id="54329907"/>
<dbReference type="OrthoDB" id="5380854at2759"/>
<dbReference type="InterPro" id="IPR021858">
    <property type="entry name" value="Fun_TF"/>
</dbReference>
<dbReference type="Pfam" id="PF11951">
    <property type="entry name" value="Fungal_trans_2"/>
    <property type="match status" value="1"/>
</dbReference>